<gene>
    <name evidence="1" type="ORF">BAUCODRAFT_22092</name>
</gene>
<dbReference type="Proteomes" id="UP000011761">
    <property type="component" value="Unassembled WGS sequence"/>
</dbReference>
<dbReference type="HOGENOM" id="CLU_927451_0_0_1"/>
<dbReference type="GeneID" id="19109855"/>
<evidence type="ECO:0000313" key="2">
    <source>
        <dbReference type="Proteomes" id="UP000011761"/>
    </source>
</evidence>
<sequence length="300" mass="33691">MCKTWNIVYACKHTVQIRLSTCGGSFTTQSRKASPPKSACHSGPLLALHPIQACGPCQLTNVQNSLYAKVEALQAVSLDANSWSAPPNPELEAAEEEYRDRCFAISRNYPSQRYEKYARPEKRRVGTRGGYSLLRCEVRPEDIPEHYRTEQAGWDGSWGSGWKTMEEDLAETEAEKPSGAWFGSELDDEMPVDPPESSCGERAPIGSVEQPVESPLVPAVKCLAVERQSSYLEVCARRTHEAENTLLSAIHVPENNLSVRQGPDCRRRLKLLSFRTRSWSEFRGAENDRQCVRHWMAFGT</sequence>
<evidence type="ECO:0000313" key="1">
    <source>
        <dbReference type="EMBL" id="EMC98745.1"/>
    </source>
</evidence>
<keyword evidence="2" id="KW-1185">Reference proteome</keyword>
<dbReference type="AlphaFoldDB" id="M2NI29"/>
<dbReference type="OrthoDB" id="3840132at2759"/>
<dbReference type="eggNOG" id="ENOG502T9D1">
    <property type="taxonomic scope" value="Eukaryota"/>
</dbReference>
<proteinExistence type="predicted"/>
<dbReference type="KEGG" id="bcom:BAUCODRAFT_22092"/>
<dbReference type="RefSeq" id="XP_007673439.1">
    <property type="nucleotide sequence ID" value="XM_007675249.1"/>
</dbReference>
<reference evidence="1 2" key="1">
    <citation type="journal article" date="2012" name="PLoS Pathog.">
        <title>Diverse lifestyles and strategies of plant pathogenesis encoded in the genomes of eighteen Dothideomycetes fungi.</title>
        <authorList>
            <person name="Ohm R.A."/>
            <person name="Feau N."/>
            <person name="Henrissat B."/>
            <person name="Schoch C.L."/>
            <person name="Horwitz B.A."/>
            <person name="Barry K.W."/>
            <person name="Condon B.J."/>
            <person name="Copeland A.C."/>
            <person name="Dhillon B."/>
            <person name="Glaser F."/>
            <person name="Hesse C.N."/>
            <person name="Kosti I."/>
            <person name="LaButti K."/>
            <person name="Lindquist E.A."/>
            <person name="Lucas S."/>
            <person name="Salamov A.A."/>
            <person name="Bradshaw R.E."/>
            <person name="Ciuffetti L."/>
            <person name="Hamelin R.C."/>
            <person name="Kema G.H.J."/>
            <person name="Lawrence C."/>
            <person name="Scott J.A."/>
            <person name="Spatafora J.W."/>
            <person name="Turgeon B.G."/>
            <person name="de Wit P.J.G.M."/>
            <person name="Zhong S."/>
            <person name="Goodwin S.B."/>
            <person name="Grigoriev I.V."/>
        </authorList>
    </citation>
    <scope>NUCLEOTIDE SEQUENCE [LARGE SCALE GENOMIC DNA]</scope>
    <source>
        <strain evidence="1 2">UAMH 10762</strain>
    </source>
</reference>
<dbReference type="EMBL" id="KB445552">
    <property type="protein sequence ID" value="EMC98745.1"/>
    <property type="molecule type" value="Genomic_DNA"/>
</dbReference>
<protein>
    <submittedName>
        <fullName evidence="1">Uncharacterized protein</fullName>
    </submittedName>
</protein>
<accession>M2NI29</accession>
<name>M2NI29_BAUPA</name>
<organism evidence="1 2">
    <name type="scientific">Baudoinia panamericana (strain UAMH 10762)</name>
    <name type="common">Angels' share fungus</name>
    <name type="synonym">Baudoinia compniacensis (strain UAMH 10762)</name>
    <dbReference type="NCBI Taxonomy" id="717646"/>
    <lineage>
        <taxon>Eukaryota</taxon>
        <taxon>Fungi</taxon>
        <taxon>Dikarya</taxon>
        <taxon>Ascomycota</taxon>
        <taxon>Pezizomycotina</taxon>
        <taxon>Dothideomycetes</taxon>
        <taxon>Dothideomycetidae</taxon>
        <taxon>Mycosphaerellales</taxon>
        <taxon>Teratosphaeriaceae</taxon>
        <taxon>Baudoinia</taxon>
    </lineage>
</organism>